<organism evidence="2 3">
    <name type="scientific">Muricoccus roseus</name>
    <dbReference type="NCBI Taxonomy" id="198092"/>
    <lineage>
        <taxon>Bacteria</taxon>
        <taxon>Pseudomonadati</taxon>
        <taxon>Pseudomonadota</taxon>
        <taxon>Alphaproteobacteria</taxon>
        <taxon>Acetobacterales</taxon>
        <taxon>Roseomonadaceae</taxon>
        <taxon>Muricoccus</taxon>
    </lineage>
</organism>
<evidence type="ECO:0000256" key="1">
    <source>
        <dbReference type="SAM" id="MobiDB-lite"/>
    </source>
</evidence>
<protein>
    <submittedName>
        <fullName evidence="2">Uncharacterized protein</fullName>
    </submittedName>
</protein>
<keyword evidence="3" id="KW-1185">Reference proteome</keyword>
<sequence length="90" mass="9953">MRQSMPDPILEPVRHELRQTATAGAHDGPSWTYRGATIHSNQKGTLFALDGGPADLPGSWLGVGTKELLVRVVDAWLDHRRLPQGYRVPE</sequence>
<accession>A0A1M6BGN4</accession>
<dbReference type="AlphaFoldDB" id="A0A1M6BGN4"/>
<gene>
    <name evidence="2" type="ORF">SAMN02745194_00495</name>
</gene>
<feature type="region of interest" description="Disordered" evidence="1">
    <location>
        <begin position="15"/>
        <end position="34"/>
    </location>
</feature>
<evidence type="ECO:0000313" key="3">
    <source>
        <dbReference type="Proteomes" id="UP000184387"/>
    </source>
</evidence>
<dbReference type="STRING" id="198092.SAMN02745194_00495"/>
<dbReference type="Proteomes" id="UP000184387">
    <property type="component" value="Unassembled WGS sequence"/>
</dbReference>
<dbReference type="EMBL" id="FQZF01000002">
    <property type="protein sequence ID" value="SHI47904.1"/>
    <property type="molecule type" value="Genomic_DNA"/>
</dbReference>
<reference evidence="2 3" key="1">
    <citation type="submission" date="2016-11" db="EMBL/GenBank/DDBJ databases">
        <authorList>
            <person name="Jaros S."/>
            <person name="Januszkiewicz K."/>
            <person name="Wedrychowicz H."/>
        </authorList>
    </citation>
    <scope>NUCLEOTIDE SEQUENCE [LARGE SCALE GENOMIC DNA]</scope>
    <source>
        <strain evidence="2 3">DSM 14916</strain>
    </source>
</reference>
<evidence type="ECO:0000313" key="2">
    <source>
        <dbReference type="EMBL" id="SHI47904.1"/>
    </source>
</evidence>
<name>A0A1M6BGN4_9PROT</name>
<proteinExistence type="predicted"/>